<reference evidence="1 2" key="1">
    <citation type="journal article" date="2011" name="PLoS Genet.">
        <title>Azospirillum genomes reveal transition of bacteria from aquatic to terrestrial environments.</title>
        <authorList>
            <person name="Wisniewski-Dye F."/>
            <person name="Borziak K."/>
            <person name="Khalsa-Moyers G."/>
            <person name="Alexandre G."/>
            <person name="Sukharnikov L.O."/>
            <person name="Wuichet K."/>
            <person name="Hurst G.B."/>
            <person name="McDonald W.H."/>
            <person name="Robertson J.S."/>
            <person name="Barbe V."/>
            <person name="Calteau A."/>
            <person name="Rouy Z."/>
            <person name="Mangenot S."/>
            <person name="Prigent-Combaret C."/>
            <person name="Normand P."/>
            <person name="Boyer M."/>
            <person name="Siguier P."/>
            <person name="Dessaux Y."/>
            <person name="Elmerich C."/>
            <person name="Condemine G."/>
            <person name="Krishnen G."/>
            <person name="Kennedy I."/>
            <person name="Paterson A.H."/>
            <person name="Gonzalez V."/>
            <person name="Mavingui P."/>
            <person name="Zhulin I.B."/>
        </authorList>
    </citation>
    <scope>NUCLEOTIDE SEQUENCE [LARGE SCALE GENOMIC DNA]</scope>
    <source>
        <strain evidence="1 2">Sp245</strain>
    </source>
</reference>
<name>A0A9P1JUX3_9PROT</name>
<sequence>MLISKTHQLKRDMRGAAWASDRNSWRSGPVKLKCCVANAPSRIWSAGPIPPRDSGFGQADADKALTLFTRF</sequence>
<dbReference type="Proteomes" id="UP000007319">
    <property type="component" value="Plasmid AZOBR_p1"/>
</dbReference>
<dbReference type="EMBL" id="HE577328">
    <property type="protein sequence ID" value="CCD00238.1"/>
    <property type="molecule type" value="Genomic_DNA"/>
</dbReference>
<keyword evidence="2" id="KW-1185">Reference proteome</keyword>
<proteinExistence type="predicted"/>
<protein>
    <submittedName>
        <fullName evidence="1">Uncharacterized protein</fullName>
    </submittedName>
</protein>
<evidence type="ECO:0000313" key="2">
    <source>
        <dbReference type="Proteomes" id="UP000007319"/>
    </source>
</evidence>
<evidence type="ECO:0000313" key="1">
    <source>
        <dbReference type="EMBL" id="CCD00238.1"/>
    </source>
</evidence>
<dbReference type="KEGG" id="abs:AZOBR_p160003"/>
<gene>
    <name evidence="1" type="ORF">AZOBR_p160003</name>
</gene>
<geneLocation type="plasmid" evidence="1 2">
    <name>AZOBR_p1</name>
</geneLocation>
<keyword evidence="1" id="KW-0614">Plasmid</keyword>
<organism evidence="1 2">
    <name type="scientific">Azospirillum baldaniorum</name>
    <dbReference type="NCBI Taxonomy" id="1064539"/>
    <lineage>
        <taxon>Bacteria</taxon>
        <taxon>Pseudomonadati</taxon>
        <taxon>Pseudomonadota</taxon>
        <taxon>Alphaproteobacteria</taxon>
        <taxon>Rhodospirillales</taxon>
        <taxon>Azospirillaceae</taxon>
        <taxon>Azospirillum</taxon>
    </lineage>
</organism>
<dbReference type="AlphaFoldDB" id="A0A9P1JUX3"/>
<accession>A0A9P1JUX3</accession>